<protein>
    <submittedName>
        <fullName evidence="2">Armadillo repeat kinesin 2</fullName>
    </submittedName>
</protein>
<keyword evidence="3" id="KW-1185">Reference proteome</keyword>
<gene>
    <name evidence="2" type="ORF">STAS_17659</name>
</gene>
<evidence type="ECO:0000313" key="3">
    <source>
        <dbReference type="Proteomes" id="UP000325081"/>
    </source>
</evidence>
<sequence length="189" mass="21084">MLREGQFGEWIRATDGLQGQGWRNSGSSSAQNREPEASPIPQQTQEGESGGGDEFSPGVEASSVQLQQNGKKGASSSSKREERENLRKANKDLVVFGDSNQGMCPIIMGEDTYERDIMVEVTNGSTTRIWDKHWVPDFIGKEVELRPEIERGFEWVKDLMTSDGKWWDESKLDGGEVSEARIQLSTCIL</sequence>
<accession>A0A5A7Q7T1</accession>
<feature type="region of interest" description="Disordered" evidence="1">
    <location>
        <begin position="1"/>
        <end position="84"/>
    </location>
</feature>
<evidence type="ECO:0000313" key="2">
    <source>
        <dbReference type="EMBL" id="GER40956.1"/>
    </source>
</evidence>
<evidence type="ECO:0000256" key="1">
    <source>
        <dbReference type="SAM" id="MobiDB-lite"/>
    </source>
</evidence>
<feature type="compositionally biased region" description="Polar residues" evidence="1">
    <location>
        <begin position="62"/>
        <end position="77"/>
    </location>
</feature>
<dbReference type="AlphaFoldDB" id="A0A5A7Q7T1"/>
<reference evidence="3" key="1">
    <citation type="journal article" date="2019" name="Curr. Biol.">
        <title>Genome Sequence of Striga asiatica Provides Insight into the Evolution of Plant Parasitism.</title>
        <authorList>
            <person name="Yoshida S."/>
            <person name="Kim S."/>
            <person name="Wafula E.K."/>
            <person name="Tanskanen J."/>
            <person name="Kim Y.M."/>
            <person name="Honaas L."/>
            <person name="Yang Z."/>
            <person name="Spallek T."/>
            <person name="Conn C.E."/>
            <person name="Ichihashi Y."/>
            <person name="Cheong K."/>
            <person name="Cui S."/>
            <person name="Der J.P."/>
            <person name="Gundlach H."/>
            <person name="Jiao Y."/>
            <person name="Hori C."/>
            <person name="Ishida J.K."/>
            <person name="Kasahara H."/>
            <person name="Kiba T."/>
            <person name="Kim M.S."/>
            <person name="Koo N."/>
            <person name="Laohavisit A."/>
            <person name="Lee Y.H."/>
            <person name="Lumba S."/>
            <person name="McCourt P."/>
            <person name="Mortimer J.C."/>
            <person name="Mutuku J.M."/>
            <person name="Nomura T."/>
            <person name="Sasaki-Sekimoto Y."/>
            <person name="Seto Y."/>
            <person name="Wang Y."/>
            <person name="Wakatake T."/>
            <person name="Sakakibara H."/>
            <person name="Demura T."/>
            <person name="Yamaguchi S."/>
            <person name="Yoneyama K."/>
            <person name="Manabe R.I."/>
            <person name="Nelson D.C."/>
            <person name="Schulman A.H."/>
            <person name="Timko M.P."/>
            <person name="dePamphilis C.W."/>
            <person name="Choi D."/>
            <person name="Shirasu K."/>
        </authorList>
    </citation>
    <scope>NUCLEOTIDE SEQUENCE [LARGE SCALE GENOMIC DNA]</scope>
    <source>
        <strain evidence="3">cv. UVA1</strain>
    </source>
</reference>
<name>A0A5A7Q7T1_STRAF</name>
<dbReference type="EMBL" id="BKCP01006038">
    <property type="protein sequence ID" value="GER40956.1"/>
    <property type="molecule type" value="Genomic_DNA"/>
</dbReference>
<organism evidence="2 3">
    <name type="scientific">Striga asiatica</name>
    <name type="common">Asiatic witchweed</name>
    <name type="synonym">Buchnera asiatica</name>
    <dbReference type="NCBI Taxonomy" id="4170"/>
    <lineage>
        <taxon>Eukaryota</taxon>
        <taxon>Viridiplantae</taxon>
        <taxon>Streptophyta</taxon>
        <taxon>Embryophyta</taxon>
        <taxon>Tracheophyta</taxon>
        <taxon>Spermatophyta</taxon>
        <taxon>Magnoliopsida</taxon>
        <taxon>eudicotyledons</taxon>
        <taxon>Gunneridae</taxon>
        <taxon>Pentapetalae</taxon>
        <taxon>asterids</taxon>
        <taxon>lamiids</taxon>
        <taxon>Lamiales</taxon>
        <taxon>Orobanchaceae</taxon>
        <taxon>Buchnereae</taxon>
        <taxon>Striga</taxon>
    </lineage>
</organism>
<dbReference type="OrthoDB" id="1423337at2759"/>
<comment type="caution">
    <text evidence="2">The sequence shown here is derived from an EMBL/GenBank/DDBJ whole genome shotgun (WGS) entry which is preliminary data.</text>
</comment>
<proteinExistence type="predicted"/>
<feature type="compositionally biased region" description="Polar residues" evidence="1">
    <location>
        <begin position="21"/>
        <end position="32"/>
    </location>
</feature>
<dbReference type="Proteomes" id="UP000325081">
    <property type="component" value="Unassembled WGS sequence"/>
</dbReference>